<proteinExistence type="predicted"/>
<comment type="caution">
    <text evidence="3">The sequence shown here is derived from an EMBL/GenBank/DDBJ whole genome shotgun (WGS) entry which is preliminary data.</text>
</comment>
<dbReference type="RefSeq" id="WP_057705709.1">
    <property type="nucleotide sequence ID" value="NZ_JQCL01000033.1"/>
</dbReference>
<dbReference type="OrthoDB" id="2143285at2"/>
<name>A0A0R2MQC5_9LACO</name>
<dbReference type="Proteomes" id="UP000051783">
    <property type="component" value="Unassembled WGS sequence"/>
</dbReference>
<sequence length="241" mass="26883">MSESETSKTPRNAAAGAKQIKAAERPIQEATELTKRNAEYMRQMRKSLNDTKLSGEKKKAVLDEMTNTLLTEQGRGTTARQLYGTVQERTQEIVDPKKTPVEQQQANYWISSLDSGLMLFMIFCLMYGIMGLIGSDTPKSSQGAMGVTAILLTSVVGGLGVTKLFQYLVPVKGQPKVSLWKKIGWSVLAVVVWMFVFATVSYIKGPWNPILPGIAYLAIAVVVFFVRMWLKRRYKITTSLF</sequence>
<keyword evidence="4" id="KW-1185">Reference proteome</keyword>
<feature type="transmembrane region" description="Helical" evidence="2">
    <location>
        <begin position="141"/>
        <end position="162"/>
    </location>
</feature>
<dbReference type="PATRIC" id="fig|942150.3.peg.2010"/>
<dbReference type="AlphaFoldDB" id="A0A0R2MQC5"/>
<evidence type="ECO:0000256" key="1">
    <source>
        <dbReference type="SAM" id="MobiDB-lite"/>
    </source>
</evidence>
<dbReference type="EMBL" id="JQCL01000033">
    <property type="protein sequence ID" value="KRO13917.1"/>
    <property type="molecule type" value="Genomic_DNA"/>
</dbReference>
<protein>
    <submittedName>
        <fullName evidence="3">Integral membrane protein</fullName>
    </submittedName>
</protein>
<reference evidence="3 4" key="1">
    <citation type="journal article" date="2015" name="Genome Announc.">
        <title>Expanding the biotechnology potential of lactobacilli through comparative genomics of 213 strains and associated genera.</title>
        <authorList>
            <person name="Sun Z."/>
            <person name="Harris H.M."/>
            <person name="McCann A."/>
            <person name="Guo C."/>
            <person name="Argimon S."/>
            <person name="Zhang W."/>
            <person name="Yang X."/>
            <person name="Jeffery I.B."/>
            <person name="Cooney J.C."/>
            <person name="Kagawa T.F."/>
            <person name="Liu W."/>
            <person name="Song Y."/>
            <person name="Salvetti E."/>
            <person name="Wrobel A."/>
            <person name="Rasinkangas P."/>
            <person name="Parkhill J."/>
            <person name="Rea M.C."/>
            <person name="O'Sullivan O."/>
            <person name="Ritari J."/>
            <person name="Douillard F.P."/>
            <person name="Paul Ross R."/>
            <person name="Yang R."/>
            <person name="Briner A.E."/>
            <person name="Felis G.E."/>
            <person name="de Vos W.M."/>
            <person name="Barrangou R."/>
            <person name="Klaenhammer T.R."/>
            <person name="Caufield P.W."/>
            <person name="Cui Y."/>
            <person name="Zhang H."/>
            <person name="O'Toole P.W."/>
        </authorList>
    </citation>
    <scope>NUCLEOTIDE SEQUENCE [LARGE SCALE GENOMIC DNA]</scope>
    <source>
        <strain evidence="3 4">LMG 26013</strain>
    </source>
</reference>
<evidence type="ECO:0000256" key="2">
    <source>
        <dbReference type="SAM" id="Phobius"/>
    </source>
</evidence>
<dbReference type="PIRSF" id="PIRSF033111">
    <property type="entry name" value="UCP033111"/>
    <property type="match status" value="1"/>
</dbReference>
<feature type="transmembrane region" description="Helical" evidence="2">
    <location>
        <begin position="183"/>
        <end position="203"/>
    </location>
</feature>
<keyword evidence="2" id="KW-0812">Transmembrane</keyword>
<feature type="transmembrane region" description="Helical" evidence="2">
    <location>
        <begin position="209"/>
        <end position="230"/>
    </location>
</feature>
<evidence type="ECO:0000313" key="4">
    <source>
        <dbReference type="Proteomes" id="UP000051783"/>
    </source>
</evidence>
<gene>
    <name evidence="3" type="ORF">IV64_GL001934</name>
</gene>
<accession>A0A0R2MQC5</accession>
<keyword evidence="2" id="KW-0472">Membrane</keyword>
<feature type="region of interest" description="Disordered" evidence="1">
    <location>
        <begin position="1"/>
        <end position="26"/>
    </location>
</feature>
<dbReference type="STRING" id="942150.IV64_GL001934"/>
<keyword evidence="2" id="KW-1133">Transmembrane helix</keyword>
<feature type="transmembrane region" description="Helical" evidence="2">
    <location>
        <begin position="117"/>
        <end position="135"/>
    </location>
</feature>
<dbReference type="InterPro" id="IPR009214">
    <property type="entry name" value="DUF1129"/>
</dbReference>
<organism evidence="3 4">
    <name type="scientific">Lactiplantibacillus xiangfangensis</name>
    <dbReference type="NCBI Taxonomy" id="942150"/>
    <lineage>
        <taxon>Bacteria</taxon>
        <taxon>Bacillati</taxon>
        <taxon>Bacillota</taxon>
        <taxon>Bacilli</taxon>
        <taxon>Lactobacillales</taxon>
        <taxon>Lactobacillaceae</taxon>
        <taxon>Lactiplantibacillus</taxon>
    </lineage>
</organism>
<evidence type="ECO:0000313" key="3">
    <source>
        <dbReference type="EMBL" id="KRO13917.1"/>
    </source>
</evidence>
<dbReference type="Pfam" id="PF06570">
    <property type="entry name" value="DUF1129"/>
    <property type="match status" value="1"/>
</dbReference>